<feature type="chain" id="PRO_5015393938" description="Fimbrial protein" evidence="1">
    <location>
        <begin position="27"/>
        <end position="415"/>
    </location>
</feature>
<sequence>MIRFQALQQCAGVMALLLGSLSSVWAQEVQIQASFKPDSANPQRNKFHNDTPPSGYCASYPQQCIDNEMFSLRVPIQFESIAPITAHHEDPRKGALIKAPAQWRDLTVFHESTGEAETVKVRIAGIGSRYVTEDVISLVGGGDDYRLAHGQLWGQSWVYAPSPCLYSGVGLYTSNTYGFFWKTPTEGSCHKQAKFNVPWLRYSYLDFAYELVTPNPLGMSSGKYAGNLTYSVGPGADFDMGDIMLPSSTSLKLNFALDVQHTLKVEVPPGGNRVELVPQGGWQSWLTQGRKPTRLFRDQTFNISASSRFKMQLQCQYVQGNTCSLNEPLSGHFVPLNVGVSLPHGLMDAGGQPVNRRPLNLDGSGTQLFMPGIYVDRKPGTLHFEIPASEVAEMLRPGQQRQYSGRVTVVWDSEV</sequence>
<evidence type="ECO:0000313" key="3">
    <source>
        <dbReference type="Proteomes" id="UP000239687"/>
    </source>
</evidence>
<accession>A0A2S8HFS0</accession>
<keyword evidence="1" id="KW-0732">Signal</keyword>
<evidence type="ECO:0000313" key="2">
    <source>
        <dbReference type="EMBL" id="PQP01339.1"/>
    </source>
</evidence>
<evidence type="ECO:0000256" key="1">
    <source>
        <dbReference type="SAM" id="SignalP"/>
    </source>
</evidence>
<name>A0A2S8HFS0_9PSED</name>
<dbReference type="Proteomes" id="UP000239687">
    <property type="component" value="Unassembled WGS sequence"/>
</dbReference>
<protein>
    <recommendedName>
        <fullName evidence="4">Fimbrial protein</fullName>
    </recommendedName>
</protein>
<gene>
    <name evidence="2" type="ORF">C5612_20830</name>
</gene>
<feature type="signal peptide" evidence="1">
    <location>
        <begin position="1"/>
        <end position="26"/>
    </location>
</feature>
<comment type="caution">
    <text evidence="2">The sequence shown here is derived from an EMBL/GenBank/DDBJ whole genome shotgun (WGS) entry which is preliminary data.</text>
</comment>
<proteinExistence type="predicted"/>
<evidence type="ECO:0008006" key="4">
    <source>
        <dbReference type="Google" id="ProtNLM"/>
    </source>
</evidence>
<reference evidence="2 3" key="1">
    <citation type="submission" date="2018-02" db="EMBL/GenBank/DDBJ databases">
        <title>Draft genome sequencing of Pseudomonas frederiksbergensis 11-D3.</title>
        <authorList>
            <person name="Zheng B.-X."/>
        </authorList>
    </citation>
    <scope>NUCLEOTIDE SEQUENCE [LARGE SCALE GENOMIC DNA]</scope>
    <source>
        <strain evidence="2 3">11-D3</strain>
    </source>
</reference>
<organism evidence="2 3">
    <name type="scientific">Pseudomonas frederiksbergensis</name>
    <dbReference type="NCBI Taxonomy" id="104087"/>
    <lineage>
        <taxon>Bacteria</taxon>
        <taxon>Pseudomonadati</taxon>
        <taxon>Pseudomonadota</taxon>
        <taxon>Gammaproteobacteria</taxon>
        <taxon>Pseudomonadales</taxon>
        <taxon>Pseudomonadaceae</taxon>
        <taxon>Pseudomonas</taxon>
    </lineage>
</organism>
<dbReference type="EMBL" id="PUIN01000012">
    <property type="protein sequence ID" value="PQP01339.1"/>
    <property type="molecule type" value="Genomic_DNA"/>
</dbReference>
<dbReference type="AlphaFoldDB" id="A0A2S8HFS0"/>
<dbReference type="RefSeq" id="WP_105344988.1">
    <property type="nucleotide sequence ID" value="NZ_PUIN01000012.1"/>
</dbReference>